<dbReference type="Proteomes" id="UP000823388">
    <property type="component" value="Chromosome 2N"/>
</dbReference>
<proteinExistence type="predicted"/>
<evidence type="ECO:0000313" key="2">
    <source>
        <dbReference type="EMBL" id="KAG2633348.1"/>
    </source>
</evidence>
<feature type="region of interest" description="Disordered" evidence="1">
    <location>
        <begin position="66"/>
        <end position="91"/>
    </location>
</feature>
<comment type="caution">
    <text evidence="2">The sequence shown here is derived from an EMBL/GenBank/DDBJ whole genome shotgun (WGS) entry which is preliminary data.</text>
</comment>
<protein>
    <submittedName>
        <fullName evidence="2">Uncharacterized protein</fullName>
    </submittedName>
</protein>
<evidence type="ECO:0000256" key="1">
    <source>
        <dbReference type="SAM" id="MobiDB-lite"/>
    </source>
</evidence>
<evidence type="ECO:0000313" key="3">
    <source>
        <dbReference type="Proteomes" id="UP000823388"/>
    </source>
</evidence>
<accession>A0A8T0VEY0</accession>
<sequence>MGRRVFTWRNQRELDDHDNASNETALYIQSHPLLSLYLLSSSPLTLSPPLTSPHSLVQQIRYPYVSSSPSTKHRGSAAHRPARGGRRGKAWQMGCSGRCRGTRRPAAASRGFGATAARGDGARQMMQGCAAARMRRHVAGSAGACGFGAVAAHSSARWPSCVGVER</sequence>
<feature type="compositionally biased region" description="Basic residues" evidence="1">
    <location>
        <begin position="71"/>
        <end position="89"/>
    </location>
</feature>
<dbReference type="AlphaFoldDB" id="A0A8T0VEY0"/>
<organism evidence="2 3">
    <name type="scientific">Panicum virgatum</name>
    <name type="common">Blackwell switchgrass</name>
    <dbReference type="NCBI Taxonomy" id="38727"/>
    <lineage>
        <taxon>Eukaryota</taxon>
        <taxon>Viridiplantae</taxon>
        <taxon>Streptophyta</taxon>
        <taxon>Embryophyta</taxon>
        <taxon>Tracheophyta</taxon>
        <taxon>Spermatophyta</taxon>
        <taxon>Magnoliopsida</taxon>
        <taxon>Liliopsida</taxon>
        <taxon>Poales</taxon>
        <taxon>Poaceae</taxon>
        <taxon>PACMAD clade</taxon>
        <taxon>Panicoideae</taxon>
        <taxon>Panicodae</taxon>
        <taxon>Paniceae</taxon>
        <taxon>Panicinae</taxon>
        <taxon>Panicum</taxon>
        <taxon>Panicum sect. Hiantes</taxon>
    </lineage>
</organism>
<dbReference type="EMBL" id="CM029040">
    <property type="protein sequence ID" value="KAG2633348.1"/>
    <property type="molecule type" value="Genomic_DNA"/>
</dbReference>
<name>A0A8T0VEY0_PANVG</name>
<reference evidence="2" key="1">
    <citation type="submission" date="2020-05" db="EMBL/GenBank/DDBJ databases">
        <title>WGS assembly of Panicum virgatum.</title>
        <authorList>
            <person name="Lovell J.T."/>
            <person name="Jenkins J."/>
            <person name="Shu S."/>
            <person name="Juenger T.E."/>
            <person name="Schmutz J."/>
        </authorList>
    </citation>
    <scope>NUCLEOTIDE SEQUENCE</scope>
    <source>
        <strain evidence="2">AP13</strain>
    </source>
</reference>
<gene>
    <name evidence="2" type="ORF">PVAP13_2NG282603</name>
</gene>
<keyword evidence="3" id="KW-1185">Reference proteome</keyword>